<organism evidence="1 2">
    <name type="scientific">Ferranicluibacter rubi</name>
    <dbReference type="NCBI Taxonomy" id="2715133"/>
    <lineage>
        <taxon>Bacteria</taxon>
        <taxon>Pseudomonadati</taxon>
        <taxon>Pseudomonadota</taxon>
        <taxon>Alphaproteobacteria</taxon>
        <taxon>Hyphomicrobiales</taxon>
        <taxon>Rhizobiaceae</taxon>
        <taxon>Ferranicluibacter</taxon>
    </lineage>
</organism>
<evidence type="ECO:0000313" key="2">
    <source>
        <dbReference type="Proteomes" id="UP001155840"/>
    </source>
</evidence>
<dbReference type="RefSeq" id="WP_167129969.1">
    <property type="nucleotide sequence ID" value="NZ_JAANCM010000007.1"/>
</dbReference>
<sequence>MRKFLIQAADGKPTKGKGLADMLYMPEFFDADKGTDIAARRDTFLCQAVRSQGKRRSLALLIGEVKEVAPARAGVRMTMKHAPRYPFMPSDDFHRRMNRVFETELSLWNATEGSHLMAVATFGIDAAGIAGVEEIALMVVTDRWIPFDSRYELALMDALTFRGASIVKMLRYKPPRSTPMASLLLRPDQAPPIAMYIVPDDIDSAYCEAREARAEESGMTSWVWNVRDGAMPDLPV</sequence>
<dbReference type="InterPro" id="IPR009553">
    <property type="entry name" value="DUF1173"/>
</dbReference>
<proteinExistence type="predicted"/>
<protein>
    <submittedName>
        <fullName evidence="1">DUF1173 domain-containing protein</fullName>
    </submittedName>
</protein>
<dbReference type="AlphaFoldDB" id="A0AA43ZG46"/>
<dbReference type="Proteomes" id="UP001155840">
    <property type="component" value="Unassembled WGS sequence"/>
</dbReference>
<dbReference type="EMBL" id="JAANCM010000007">
    <property type="protein sequence ID" value="NHT76994.1"/>
    <property type="molecule type" value="Genomic_DNA"/>
</dbReference>
<gene>
    <name evidence="1" type="ORF">G8E10_14785</name>
</gene>
<dbReference type="Pfam" id="PF06666">
    <property type="entry name" value="DUF1173"/>
    <property type="match status" value="1"/>
</dbReference>
<evidence type="ECO:0000313" key="1">
    <source>
        <dbReference type="EMBL" id="NHT76994.1"/>
    </source>
</evidence>
<comment type="caution">
    <text evidence="1">The sequence shown here is derived from an EMBL/GenBank/DDBJ whole genome shotgun (WGS) entry which is preliminary data.</text>
</comment>
<keyword evidence="2" id="KW-1185">Reference proteome</keyword>
<reference evidence="1" key="1">
    <citation type="submission" date="2020-03" db="EMBL/GenBank/DDBJ databases">
        <title>Ferranicluibacter endophyticum gen. nov., sp. nov., a new genus isolated from Rubus ulmifolius Schott. stem.</title>
        <authorList>
            <person name="Roca-Couso R."/>
            <person name="Flores-Felix J.D."/>
            <person name="Igual J.M."/>
            <person name="Rivas R."/>
        </authorList>
    </citation>
    <scope>NUCLEOTIDE SEQUENCE</scope>
    <source>
        <strain evidence="1">CRRU44</strain>
    </source>
</reference>
<name>A0AA43ZG46_9HYPH</name>
<accession>A0AA43ZG46</accession>